<dbReference type="InterPro" id="IPR055343">
    <property type="entry name" value="CREG_beta-barrel"/>
</dbReference>
<sequence length="335" mass="36377">MAFIVFGAASLCSLNRHASVARHNGVRDHQRVLVGRGAARGCRLMTMNVQQENSSVEKKAQSVIEASRPTGAEQCRTIAATATSAALATVHDRKGDEDAGVYPFASMVELAVDEQGRPILGMSTLSAHTRDLASNPRASVCIIQKGWSSIRDSRVTLVGECVKPADAKEQEALKVLYRAKHPHAFWVDFGDFSMFRMEKIVEVRYVGGIGRAGSINVDAYLQAQPDPLMDFVDRIIGHMNKDHEDEIKAIVQHYAPLEQPGGTLVSAKMAAMDKKGMDVLVIADIPDEASAEEVNKMKRVNFTQRLAFPFEASDRKLAKEVLVAMTNAAAAGAAT</sequence>
<dbReference type="Gene3D" id="2.30.110.10">
    <property type="entry name" value="Electron Transport, Fmn-binding Protein, Chain A"/>
    <property type="match status" value="1"/>
</dbReference>
<evidence type="ECO:0000259" key="1">
    <source>
        <dbReference type="Pfam" id="PF10615"/>
    </source>
</evidence>
<evidence type="ECO:0000313" key="3">
    <source>
        <dbReference type="EMBL" id="KAA8496693.1"/>
    </source>
</evidence>
<feature type="domain" description="DUF2470" evidence="1">
    <location>
        <begin position="233"/>
        <end position="325"/>
    </location>
</feature>
<feature type="domain" description="CREG-like beta-barrel" evidence="2">
    <location>
        <begin position="70"/>
        <end position="221"/>
    </location>
</feature>
<accession>A0A5J4Z1D6</accession>
<dbReference type="OrthoDB" id="2138282at2759"/>
<evidence type="ECO:0000259" key="2">
    <source>
        <dbReference type="Pfam" id="PF13883"/>
    </source>
</evidence>
<dbReference type="AlphaFoldDB" id="A0A5J4Z1D6"/>
<dbReference type="OMA" id="GHMNDDH"/>
<dbReference type="Pfam" id="PF10615">
    <property type="entry name" value="DUF2470"/>
    <property type="match status" value="1"/>
</dbReference>
<dbReference type="PANTHER" id="PTHR13343:SF24">
    <property type="entry name" value="OS07G0573800 PROTEIN"/>
    <property type="match status" value="1"/>
</dbReference>
<keyword evidence="4" id="KW-1185">Reference proteome</keyword>
<organism evidence="3 4">
    <name type="scientific">Porphyridium purpureum</name>
    <name type="common">Red alga</name>
    <name type="synonym">Porphyridium cruentum</name>
    <dbReference type="NCBI Taxonomy" id="35688"/>
    <lineage>
        <taxon>Eukaryota</taxon>
        <taxon>Rhodophyta</taxon>
        <taxon>Bangiophyceae</taxon>
        <taxon>Porphyridiales</taxon>
        <taxon>Porphyridiaceae</taxon>
        <taxon>Porphyridium</taxon>
    </lineage>
</organism>
<dbReference type="GO" id="GO:0005737">
    <property type="term" value="C:cytoplasm"/>
    <property type="evidence" value="ECO:0007669"/>
    <property type="project" value="UniProtKB-ARBA"/>
</dbReference>
<dbReference type="InterPro" id="IPR012349">
    <property type="entry name" value="Split_barrel_FMN-bd"/>
</dbReference>
<dbReference type="PANTHER" id="PTHR13343">
    <property type="entry name" value="CREG1 PROTEIN"/>
    <property type="match status" value="1"/>
</dbReference>
<protein>
    <submittedName>
        <fullName evidence="3">Glutamyl-tRNA reductase-binding protein, chloroplastic</fullName>
    </submittedName>
</protein>
<dbReference type="InterPro" id="IPR019595">
    <property type="entry name" value="DUF2470"/>
</dbReference>
<reference evidence="4" key="1">
    <citation type="journal article" date="2019" name="Nat. Commun.">
        <title>Expansion of phycobilisome linker gene families in mesophilic red algae.</title>
        <authorList>
            <person name="Lee J."/>
            <person name="Kim D."/>
            <person name="Bhattacharya D."/>
            <person name="Yoon H.S."/>
        </authorList>
    </citation>
    <scope>NUCLEOTIDE SEQUENCE [LARGE SCALE GENOMIC DNA]</scope>
    <source>
        <strain evidence="4">CCMP 1328</strain>
    </source>
</reference>
<evidence type="ECO:0000313" key="4">
    <source>
        <dbReference type="Proteomes" id="UP000324585"/>
    </source>
</evidence>
<dbReference type="Gene3D" id="3.20.180.10">
    <property type="entry name" value="PNP-oxidase-like"/>
    <property type="match status" value="1"/>
</dbReference>
<gene>
    <name evidence="3" type="ORF">FVE85_0422</name>
</gene>
<proteinExistence type="predicted"/>
<dbReference type="Proteomes" id="UP000324585">
    <property type="component" value="Unassembled WGS sequence"/>
</dbReference>
<comment type="caution">
    <text evidence="3">The sequence shown here is derived from an EMBL/GenBank/DDBJ whole genome shotgun (WGS) entry which is preliminary data.</text>
</comment>
<name>A0A5J4Z1D6_PORPP</name>
<dbReference type="InterPro" id="IPR037119">
    <property type="entry name" value="Haem_oxidase_HugZ-like_sf"/>
</dbReference>
<dbReference type="Pfam" id="PF13883">
    <property type="entry name" value="CREG_beta-barrel"/>
    <property type="match status" value="1"/>
</dbReference>
<dbReference type="EMBL" id="VRMN01000002">
    <property type="protein sequence ID" value="KAA8496693.1"/>
    <property type="molecule type" value="Genomic_DNA"/>
</dbReference>
<dbReference type="SUPFAM" id="SSF50475">
    <property type="entry name" value="FMN-binding split barrel"/>
    <property type="match status" value="1"/>
</dbReference>